<protein>
    <recommendedName>
        <fullName evidence="2">HMA domain-containing protein</fullName>
    </recommendedName>
</protein>
<evidence type="ECO:0000256" key="1">
    <source>
        <dbReference type="SAM" id="SignalP"/>
    </source>
</evidence>
<proteinExistence type="predicted"/>
<organism evidence="3 4">
    <name type="scientific">Echinicola rosea</name>
    <dbReference type="NCBI Taxonomy" id="1807691"/>
    <lineage>
        <taxon>Bacteria</taxon>
        <taxon>Pseudomonadati</taxon>
        <taxon>Bacteroidota</taxon>
        <taxon>Cytophagia</taxon>
        <taxon>Cytophagales</taxon>
        <taxon>Cyclobacteriaceae</taxon>
        <taxon>Echinicola</taxon>
    </lineage>
</organism>
<dbReference type="Pfam" id="PF00403">
    <property type="entry name" value="HMA"/>
    <property type="match status" value="1"/>
</dbReference>
<comment type="caution">
    <text evidence="3">The sequence shown here is derived from an EMBL/GenBank/DDBJ whole genome shotgun (WGS) entry which is preliminary data.</text>
</comment>
<dbReference type="EMBL" id="BMIU01000004">
    <property type="protein sequence ID" value="GGF25609.1"/>
    <property type="molecule type" value="Genomic_DNA"/>
</dbReference>
<sequence>MKKIGIILVISIFSFGSAMAQLVKVDQEVFGMDCAPCAYGLERGLKKMGGLGSIKVSLNDGKAYLTLSPDNKLTLQKIQEEVKNNGFSARRAEVVLTGELCKSEGTWQIKVNDETFQVTSDTTREIIRSLNPGIIKARLLIKDKSDRELSGTWEARIEEIM</sequence>
<reference evidence="4" key="1">
    <citation type="journal article" date="2019" name="Int. J. Syst. Evol. Microbiol.">
        <title>The Global Catalogue of Microorganisms (GCM) 10K type strain sequencing project: providing services to taxonomists for standard genome sequencing and annotation.</title>
        <authorList>
            <consortium name="The Broad Institute Genomics Platform"/>
            <consortium name="The Broad Institute Genome Sequencing Center for Infectious Disease"/>
            <person name="Wu L."/>
            <person name="Ma J."/>
        </authorList>
    </citation>
    <scope>NUCLEOTIDE SEQUENCE [LARGE SCALE GENOMIC DNA]</scope>
    <source>
        <strain evidence="4">CGMCC 1.15407</strain>
    </source>
</reference>
<dbReference type="InterPro" id="IPR006121">
    <property type="entry name" value="HMA_dom"/>
</dbReference>
<feature type="domain" description="HMA" evidence="2">
    <location>
        <begin position="23"/>
        <end position="90"/>
    </location>
</feature>
<keyword evidence="4" id="KW-1185">Reference proteome</keyword>
<dbReference type="Gene3D" id="3.30.70.100">
    <property type="match status" value="1"/>
</dbReference>
<dbReference type="RefSeq" id="WP_015267873.1">
    <property type="nucleotide sequence ID" value="NZ_BMIU01000004.1"/>
</dbReference>
<name>A0ABQ1UUK4_9BACT</name>
<evidence type="ECO:0000259" key="2">
    <source>
        <dbReference type="PROSITE" id="PS50846"/>
    </source>
</evidence>
<gene>
    <name evidence="3" type="ORF">GCM10011339_12120</name>
</gene>
<evidence type="ECO:0000313" key="3">
    <source>
        <dbReference type="EMBL" id="GGF25609.1"/>
    </source>
</evidence>
<dbReference type="PROSITE" id="PS50846">
    <property type="entry name" value="HMA_2"/>
    <property type="match status" value="1"/>
</dbReference>
<feature type="signal peptide" evidence="1">
    <location>
        <begin position="1"/>
        <end position="20"/>
    </location>
</feature>
<dbReference type="InterPro" id="IPR036163">
    <property type="entry name" value="HMA_dom_sf"/>
</dbReference>
<dbReference type="SUPFAM" id="SSF55008">
    <property type="entry name" value="HMA, heavy metal-associated domain"/>
    <property type="match status" value="1"/>
</dbReference>
<feature type="chain" id="PRO_5046768810" description="HMA domain-containing protein" evidence="1">
    <location>
        <begin position="21"/>
        <end position="161"/>
    </location>
</feature>
<keyword evidence="1" id="KW-0732">Signal</keyword>
<dbReference type="CDD" id="cd00371">
    <property type="entry name" value="HMA"/>
    <property type="match status" value="1"/>
</dbReference>
<dbReference type="Proteomes" id="UP000647339">
    <property type="component" value="Unassembled WGS sequence"/>
</dbReference>
<accession>A0ABQ1UUK4</accession>
<evidence type="ECO:0000313" key="4">
    <source>
        <dbReference type="Proteomes" id="UP000647339"/>
    </source>
</evidence>